<dbReference type="Proteomes" id="UP001652628">
    <property type="component" value="Chromosome 2L"/>
</dbReference>
<gene>
    <name evidence="3" type="primary">LOC108012472</name>
</gene>
<dbReference type="GeneID" id="108012472"/>
<protein>
    <submittedName>
        <fullName evidence="3">Uncharacterized protein isoform X1</fullName>
    </submittedName>
</protein>
<evidence type="ECO:0000313" key="3">
    <source>
        <dbReference type="RefSeq" id="XP_070855697.1"/>
    </source>
</evidence>
<evidence type="ECO:0000256" key="1">
    <source>
        <dbReference type="SAM" id="MobiDB-lite"/>
    </source>
</evidence>
<keyword evidence="2" id="KW-1185">Reference proteome</keyword>
<sequence>MAPLQFLFDSSTMKYRMLNKRKQATPSPVRQFEVEDTSLANHNALELEAAAALLLLRYQYDRQACSNIISYTESCSPPTPPPAVADNTTPKDQTVRPPVASQPLKKRSIPSHLLRRSVTPARSESSVINKSIVKAKTRTPIPASERSCNRSLLKSCRNMIREFLDNQELI</sequence>
<feature type="region of interest" description="Disordered" evidence="1">
    <location>
        <begin position="74"/>
        <end position="108"/>
    </location>
</feature>
<dbReference type="RefSeq" id="XP_070855697.1">
    <property type="nucleotide sequence ID" value="XM_070999596.1"/>
</dbReference>
<proteinExistence type="predicted"/>
<reference evidence="3" key="1">
    <citation type="submission" date="2025-08" db="UniProtKB">
        <authorList>
            <consortium name="RefSeq"/>
        </authorList>
    </citation>
    <scope>IDENTIFICATION</scope>
</reference>
<accession>A0ABM4U0E4</accession>
<evidence type="ECO:0000313" key="2">
    <source>
        <dbReference type="Proteomes" id="UP001652628"/>
    </source>
</evidence>
<name>A0ABM4U0E4_DROSZ</name>
<organism evidence="2 3">
    <name type="scientific">Drosophila suzukii</name>
    <name type="common">Spotted-wing drosophila fruit fly</name>
    <dbReference type="NCBI Taxonomy" id="28584"/>
    <lineage>
        <taxon>Eukaryota</taxon>
        <taxon>Metazoa</taxon>
        <taxon>Ecdysozoa</taxon>
        <taxon>Arthropoda</taxon>
        <taxon>Hexapoda</taxon>
        <taxon>Insecta</taxon>
        <taxon>Pterygota</taxon>
        <taxon>Neoptera</taxon>
        <taxon>Endopterygota</taxon>
        <taxon>Diptera</taxon>
        <taxon>Brachycera</taxon>
        <taxon>Muscomorpha</taxon>
        <taxon>Ephydroidea</taxon>
        <taxon>Drosophilidae</taxon>
        <taxon>Drosophila</taxon>
        <taxon>Sophophora</taxon>
    </lineage>
</organism>